<keyword evidence="5" id="KW-1185">Reference proteome</keyword>
<feature type="region of interest" description="Disordered" evidence="2">
    <location>
        <begin position="1"/>
        <end position="58"/>
    </location>
</feature>
<accession>A0ABR1RTL0</accession>
<organism evidence="4 5">
    <name type="scientific">Apiospora marii</name>
    <dbReference type="NCBI Taxonomy" id="335849"/>
    <lineage>
        <taxon>Eukaryota</taxon>
        <taxon>Fungi</taxon>
        <taxon>Dikarya</taxon>
        <taxon>Ascomycota</taxon>
        <taxon>Pezizomycotina</taxon>
        <taxon>Sordariomycetes</taxon>
        <taxon>Xylariomycetidae</taxon>
        <taxon>Amphisphaeriales</taxon>
        <taxon>Apiosporaceae</taxon>
        <taxon>Apiospora</taxon>
    </lineage>
</organism>
<dbReference type="InterPro" id="IPR040183">
    <property type="entry name" value="THUMPD1-like"/>
</dbReference>
<feature type="region of interest" description="Disordered" evidence="2">
    <location>
        <begin position="325"/>
        <end position="380"/>
    </location>
</feature>
<dbReference type="Proteomes" id="UP001396898">
    <property type="component" value="Unassembled WGS sequence"/>
</dbReference>
<dbReference type="PANTHER" id="PTHR13452">
    <property type="entry name" value="THUMP DOMAIN CONTAINING PROTEIN 1-RELATED"/>
    <property type="match status" value="1"/>
</dbReference>
<keyword evidence="1" id="KW-0694">RNA-binding</keyword>
<dbReference type="CDD" id="cd11717">
    <property type="entry name" value="THUMP_THUMPD1_like"/>
    <property type="match status" value="1"/>
</dbReference>
<proteinExistence type="predicted"/>
<dbReference type="Gene3D" id="3.30.2300.10">
    <property type="entry name" value="THUMP superfamily"/>
    <property type="match status" value="1"/>
</dbReference>
<feature type="compositionally biased region" description="Basic and acidic residues" evidence="2">
    <location>
        <begin position="356"/>
        <end position="371"/>
    </location>
</feature>
<dbReference type="SUPFAM" id="SSF143437">
    <property type="entry name" value="THUMP domain-like"/>
    <property type="match status" value="1"/>
</dbReference>
<evidence type="ECO:0000313" key="4">
    <source>
        <dbReference type="EMBL" id="KAK8018295.1"/>
    </source>
</evidence>
<dbReference type="PROSITE" id="PS51165">
    <property type="entry name" value="THUMP"/>
    <property type="match status" value="1"/>
</dbReference>
<evidence type="ECO:0000256" key="1">
    <source>
        <dbReference type="PROSITE-ProRule" id="PRU00529"/>
    </source>
</evidence>
<dbReference type="Pfam" id="PF02926">
    <property type="entry name" value="THUMP"/>
    <property type="match status" value="1"/>
</dbReference>
<reference evidence="4 5" key="1">
    <citation type="submission" date="2023-01" db="EMBL/GenBank/DDBJ databases">
        <title>Analysis of 21 Apiospora genomes using comparative genomics revels a genus with tremendous synthesis potential of carbohydrate active enzymes and secondary metabolites.</title>
        <authorList>
            <person name="Sorensen T."/>
        </authorList>
    </citation>
    <scope>NUCLEOTIDE SEQUENCE [LARGE SCALE GENOMIC DNA]</scope>
    <source>
        <strain evidence="4 5">CBS 20057</strain>
    </source>
</reference>
<evidence type="ECO:0000259" key="3">
    <source>
        <dbReference type="PROSITE" id="PS51165"/>
    </source>
</evidence>
<evidence type="ECO:0000256" key="2">
    <source>
        <dbReference type="SAM" id="MobiDB-lite"/>
    </source>
</evidence>
<protein>
    <submittedName>
        <fullName evidence="4">Dihydropteroate synthase</fullName>
    </submittedName>
</protein>
<name>A0ABR1RTL0_9PEZI</name>
<evidence type="ECO:0000313" key="5">
    <source>
        <dbReference type="Proteomes" id="UP001396898"/>
    </source>
</evidence>
<gene>
    <name evidence="4" type="ORF">PG991_007485</name>
</gene>
<sequence>MSSAAPKRKDAPGGGDQGRLKKSKVRASRFPRGFEGHHKHANHDGNTQGGNFGKWQTPHQKAKMDAMRAKGRTLDVGDVGFWVTCQRNKEIKALDEVVAMCDEYGEKLYGIKPMMEDDNDSEDEGDIEAAIQKEVAGIKKQASSNKTLDTSAFAPMRLSLDCLLFVKTKQPVDPRQFARKVCEDAMLVTDRKQRRSRFLNRITPITLMGSATKVGIEETARTVLAPEFDLMPAGEESESPEEKVAKGPSYAIRVSSRAQSNLKTQDVIKLIAGLIGPRHKVDLTNPDKFILVEIFQTFCGMSVVEGDWNGLKRYNIRELYEAATAKAEGPKTGDAPEDGQSAKGDTAIEPTTTVEAKPDGSDSKAAEEDGSHALQTIPAN</sequence>
<feature type="domain" description="THUMP" evidence="3">
    <location>
        <begin position="187"/>
        <end position="305"/>
    </location>
</feature>
<comment type="caution">
    <text evidence="4">The sequence shown here is derived from an EMBL/GenBank/DDBJ whole genome shotgun (WGS) entry which is preliminary data.</text>
</comment>
<dbReference type="InterPro" id="IPR004114">
    <property type="entry name" value="THUMP_dom"/>
</dbReference>
<feature type="compositionally biased region" description="Basic residues" evidence="2">
    <location>
        <begin position="20"/>
        <end position="29"/>
    </location>
</feature>
<dbReference type="EMBL" id="JAQQWI010000010">
    <property type="protein sequence ID" value="KAK8018295.1"/>
    <property type="molecule type" value="Genomic_DNA"/>
</dbReference>
<dbReference type="PANTHER" id="PTHR13452:SF10">
    <property type="entry name" value="THUMP DOMAIN-CONTAINING PROTEIN 1"/>
    <property type="match status" value="1"/>
</dbReference>